<sequence>MAFCPACKSDWPDGTANCPICGKELDAETAEAQWVMIGSVDNKLSADFAKETLEAYEIPVVVISRSGFFGNIGLTLTAFHSGAPELFEVSVPSEEAEEASEILHLALGEKWQRKEH</sequence>
<evidence type="ECO:0008006" key="3">
    <source>
        <dbReference type="Google" id="ProtNLM"/>
    </source>
</evidence>
<gene>
    <name evidence="1" type="ORF">C3F09_10225</name>
</gene>
<dbReference type="EMBL" id="PQAP01000167">
    <property type="protein sequence ID" value="PWB69673.1"/>
    <property type="molecule type" value="Genomic_DNA"/>
</dbReference>
<evidence type="ECO:0000313" key="1">
    <source>
        <dbReference type="EMBL" id="PWB69673.1"/>
    </source>
</evidence>
<reference evidence="1 2" key="1">
    <citation type="journal article" date="2018" name="ISME J.">
        <title>A methanotrophic archaeon couples anaerobic oxidation of methane to Fe(III) reduction.</title>
        <authorList>
            <person name="Cai C."/>
            <person name="Leu A.O."/>
            <person name="Xie G.J."/>
            <person name="Guo J."/>
            <person name="Feng Y."/>
            <person name="Zhao J.X."/>
            <person name="Tyson G.W."/>
            <person name="Yuan Z."/>
            <person name="Hu S."/>
        </authorList>
    </citation>
    <scope>NUCLEOTIDE SEQUENCE [LARGE SCALE GENOMIC DNA]</scope>
    <source>
        <strain evidence="1">FeB_12</strain>
    </source>
</reference>
<dbReference type="Proteomes" id="UP000250918">
    <property type="component" value="Unassembled WGS sequence"/>
</dbReference>
<comment type="caution">
    <text evidence="1">The sequence shown here is derived from an EMBL/GenBank/DDBJ whole genome shotgun (WGS) entry which is preliminary data.</text>
</comment>
<dbReference type="AlphaFoldDB" id="A0A855X3A9"/>
<proteinExistence type="predicted"/>
<evidence type="ECO:0000313" key="2">
    <source>
        <dbReference type="Proteomes" id="UP000250918"/>
    </source>
</evidence>
<protein>
    <recommendedName>
        <fullName evidence="3">DUF2007 domain-containing protein</fullName>
    </recommendedName>
</protein>
<accession>A0A855X3A9</accession>
<organism evidence="1 2">
    <name type="scientific">candidate division GN15 bacterium</name>
    <dbReference type="NCBI Taxonomy" id="2072418"/>
    <lineage>
        <taxon>Bacteria</taxon>
        <taxon>candidate division GN15</taxon>
    </lineage>
</organism>
<name>A0A855X3A9_9BACT</name>